<feature type="domain" description="Putative plant transposon protein" evidence="2">
    <location>
        <begin position="69"/>
        <end position="249"/>
    </location>
</feature>
<proteinExistence type="predicted"/>
<dbReference type="EMBL" id="CP144694">
    <property type="protein sequence ID" value="WVZ02791.1"/>
    <property type="molecule type" value="Genomic_DNA"/>
</dbReference>
<evidence type="ECO:0000313" key="3">
    <source>
        <dbReference type="EMBL" id="WVZ02791.1"/>
    </source>
</evidence>
<feature type="compositionally biased region" description="Low complexity" evidence="1">
    <location>
        <begin position="272"/>
        <end position="287"/>
    </location>
</feature>
<organism evidence="3 4">
    <name type="scientific">Vigna mungo</name>
    <name type="common">Black gram</name>
    <name type="synonym">Phaseolus mungo</name>
    <dbReference type="NCBI Taxonomy" id="3915"/>
    <lineage>
        <taxon>Eukaryota</taxon>
        <taxon>Viridiplantae</taxon>
        <taxon>Streptophyta</taxon>
        <taxon>Embryophyta</taxon>
        <taxon>Tracheophyta</taxon>
        <taxon>Spermatophyta</taxon>
        <taxon>Magnoliopsida</taxon>
        <taxon>eudicotyledons</taxon>
        <taxon>Gunneridae</taxon>
        <taxon>Pentapetalae</taxon>
        <taxon>rosids</taxon>
        <taxon>fabids</taxon>
        <taxon>Fabales</taxon>
        <taxon>Fabaceae</taxon>
        <taxon>Papilionoideae</taxon>
        <taxon>50 kb inversion clade</taxon>
        <taxon>NPAAA clade</taxon>
        <taxon>indigoferoid/millettioid clade</taxon>
        <taxon>Phaseoleae</taxon>
        <taxon>Vigna</taxon>
    </lineage>
</organism>
<keyword evidence="4" id="KW-1185">Reference proteome</keyword>
<evidence type="ECO:0000313" key="4">
    <source>
        <dbReference type="Proteomes" id="UP001374535"/>
    </source>
</evidence>
<dbReference type="InterPro" id="IPR046796">
    <property type="entry name" value="Transposase_32_dom"/>
</dbReference>
<protein>
    <recommendedName>
        <fullName evidence="2">Putative plant transposon protein domain-containing protein</fullName>
    </recommendedName>
</protein>
<feature type="region of interest" description="Disordered" evidence="1">
    <location>
        <begin position="257"/>
        <end position="294"/>
    </location>
</feature>
<feature type="region of interest" description="Disordered" evidence="1">
    <location>
        <begin position="335"/>
        <end position="383"/>
    </location>
</feature>
<evidence type="ECO:0000259" key="2">
    <source>
        <dbReference type="Pfam" id="PF20167"/>
    </source>
</evidence>
<sequence length="383" mass="43890">MASSSNPKRVKTAGHKNDKEKKKKHSSFSHNFLSQKNEENFQVVQNRRLLMEVERLILDAYEFGAELDRRNWLSLLTYPEHASIAIVKEFYTNAQHFFYGEEPFLSYVRGCRVPFDAATINTFFNNQWPEDIASCEYSTARVDEFRDVDFEDVERLLCVPDGYFQRNSHGKPLYVRRSLLTPMNKYWVALMHANITPCSNVSNLLTSRVVLLCFILQGRQISLGQVIAKEIFYCAHSANPKAPLGYCLLDEEGLPIPTPQPPRLHRRRGQAHQDPPQQPHGPAQPAQLDHPAPHDSFSMVEMWQMMQQLDAKLEAVNRIGLAQAAMMRLTQLGEAMEEDGTEEEDSDVGTEILEEEEDSDAEEDIILIEVEDVDDDEDEEDDD</sequence>
<name>A0AAQ3RSN9_VIGMU</name>
<feature type="region of interest" description="Disordered" evidence="1">
    <location>
        <begin position="1"/>
        <end position="29"/>
    </location>
</feature>
<dbReference type="AlphaFoldDB" id="A0AAQ3RSN9"/>
<accession>A0AAQ3RSN9</accession>
<reference evidence="3 4" key="1">
    <citation type="journal article" date="2023" name="Life. Sci Alliance">
        <title>Evolutionary insights into 3D genome organization and epigenetic landscape of Vigna mungo.</title>
        <authorList>
            <person name="Junaid A."/>
            <person name="Singh B."/>
            <person name="Bhatia S."/>
        </authorList>
    </citation>
    <scope>NUCLEOTIDE SEQUENCE [LARGE SCALE GENOMIC DNA]</scope>
    <source>
        <strain evidence="3">Urdbean</strain>
    </source>
</reference>
<dbReference type="Proteomes" id="UP001374535">
    <property type="component" value="Chromosome 7"/>
</dbReference>
<evidence type="ECO:0000256" key="1">
    <source>
        <dbReference type="SAM" id="MobiDB-lite"/>
    </source>
</evidence>
<dbReference type="Pfam" id="PF20167">
    <property type="entry name" value="Transposase_32"/>
    <property type="match status" value="1"/>
</dbReference>
<gene>
    <name evidence="3" type="ORF">V8G54_023597</name>
</gene>